<dbReference type="RefSeq" id="WP_047897343.1">
    <property type="nucleotide sequence ID" value="NZ_AEJF01000230.1"/>
</dbReference>
<evidence type="ECO:0000256" key="1">
    <source>
        <dbReference type="SAM" id="MobiDB-lite"/>
    </source>
</evidence>
<dbReference type="AlphaFoldDB" id="A0A0J1CJZ7"/>
<accession>A0A0J1CJZ7</accession>
<organism evidence="2 3">
    <name type="scientific">Caballeronia mineralivorans PML1(12)</name>
    <dbReference type="NCBI Taxonomy" id="908627"/>
    <lineage>
        <taxon>Bacteria</taxon>
        <taxon>Pseudomonadati</taxon>
        <taxon>Pseudomonadota</taxon>
        <taxon>Betaproteobacteria</taxon>
        <taxon>Burkholderiales</taxon>
        <taxon>Burkholderiaceae</taxon>
        <taxon>Caballeronia</taxon>
    </lineage>
</organism>
<sequence>MQFAQGPDVKPRHDAAYWDKVTVGFNFDEADQVPPAKYNKVLWSGIKGKKPYPTRPHGQELAQTDD</sequence>
<name>A0A0J1CJZ7_9BURK</name>
<gene>
    <name evidence="2" type="ORF">EOS_37805</name>
</gene>
<dbReference type="EMBL" id="AEJF01000230">
    <property type="protein sequence ID" value="KLU21032.1"/>
    <property type="molecule type" value="Genomic_DNA"/>
</dbReference>
<comment type="caution">
    <text evidence="2">The sequence shown here is derived from an EMBL/GenBank/DDBJ whole genome shotgun (WGS) entry which is preliminary data.</text>
</comment>
<keyword evidence="3" id="KW-1185">Reference proteome</keyword>
<protein>
    <submittedName>
        <fullName evidence="2">Uncharacterized protein</fullName>
    </submittedName>
</protein>
<reference evidence="2 3" key="1">
    <citation type="journal article" date="2015" name="Genome Announc.">
        <title>Draft Genome Sequence of Burkholderia sp. Strain PML1(12), an Ectomycorrhizosphere-Inhabiting Bacterium with Effective Mineral-Weathering Ability.</title>
        <authorList>
            <person name="Uroz S."/>
            <person name="Oger P."/>
        </authorList>
    </citation>
    <scope>NUCLEOTIDE SEQUENCE [LARGE SCALE GENOMIC DNA]</scope>
    <source>
        <strain evidence="3">PML1(12)</strain>
    </source>
</reference>
<dbReference type="Proteomes" id="UP000035963">
    <property type="component" value="Unassembled WGS sequence"/>
</dbReference>
<proteinExistence type="predicted"/>
<evidence type="ECO:0000313" key="2">
    <source>
        <dbReference type="EMBL" id="KLU21032.1"/>
    </source>
</evidence>
<feature type="region of interest" description="Disordered" evidence="1">
    <location>
        <begin position="46"/>
        <end position="66"/>
    </location>
</feature>
<evidence type="ECO:0000313" key="3">
    <source>
        <dbReference type="Proteomes" id="UP000035963"/>
    </source>
</evidence>